<dbReference type="STRING" id="675864.SAMN04489747_0635"/>
<dbReference type="RefSeq" id="WP_090590563.1">
    <property type="nucleotide sequence ID" value="NZ_LT629688.1"/>
</dbReference>
<dbReference type="OrthoDB" id="5193062at2"/>
<proteinExistence type="predicted"/>
<protein>
    <submittedName>
        <fullName evidence="1">Uncharacterized protein</fullName>
    </submittedName>
</protein>
<dbReference type="AlphaFoldDB" id="A0A1G6TJM1"/>
<dbReference type="EMBL" id="LT629688">
    <property type="protein sequence ID" value="SDD29241.1"/>
    <property type="molecule type" value="Genomic_DNA"/>
</dbReference>
<reference evidence="1 2" key="1">
    <citation type="submission" date="2016-10" db="EMBL/GenBank/DDBJ databases">
        <authorList>
            <person name="de Groot N.N."/>
        </authorList>
    </citation>
    <scope>NUCLEOTIDE SEQUENCE [LARGE SCALE GENOMIC DNA]</scope>
    <source>
        <strain evidence="1 2">MON 2.2</strain>
    </source>
</reference>
<dbReference type="Proteomes" id="UP000198546">
    <property type="component" value="Chromosome i"/>
</dbReference>
<evidence type="ECO:0000313" key="1">
    <source>
        <dbReference type="EMBL" id="SDD29241.1"/>
    </source>
</evidence>
<accession>A0A1G6TJM1</accession>
<evidence type="ECO:0000313" key="2">
    <source>
        <dbReference type="Proteomes" id="UP000198546"/>
    </source>
</evidence>
<gene>
    <name evidence="1" type="ORF">SAMN04489747_0635</name>
</gene>
<keyword evidence="2" id="KW-1185">Reference proteome</keyword>
<name>A0A1G6TJM1_9ACTN</name>
<organism evidence="1 2">
    <name type="scientific">Auraticoccus monumenti</name>
    <dbReference type="NCBI Taxonomy" id="675864"/>
    <lineage>
        <taxon>Bacteria</taxon>
        <taxon>Bacillati</taxon>
        <taxon>Actinomycetota</taxon>
        <taxon>Actinomycetes</taxon>
        <taxon>Propionibacteriales</taxon>
        <taxon>Propionibacteriaceae</taxon>
        <taxon>Auraticoccus</taxon>
    </lineage>
</organism>
<sequence>MQSGLHVALAAWVHSQVAGEGFLACPELPVPLVLADFASPRSMTDLQRAWEFAQLTNGEVGLGAPARVAGAGGPLWSRHRRLLERMEFATRSWSELEDAELAAARAVLFTDGQGGFPVPSATFNRYQEYRALHTTMLEQGAGAAELTAVLAEWVVAGDKAAVESALATVLRLGLRSTRAVAERERLALHEDLLPTTADHSFAPTGFTPLSAVDPTTWLEGRATLDELDRALPPEAPRDTWDAWWANRVGEVRLRFVVLSLHRSWFTVEQYAARDWRLRDGEQASAGDGRAGSVPAYAARAYLVEVVELAVASRVVEPAPAPPPGRPRAPTKPGRVVLAPGGLAPVVLRPRSPVTRLAATTLRPAAVTKAVTVPRRLPTLEIAEPGRRALVLGHVQLLDPVARQRRLWVTEALLAGPSGPPATPPPTTQGAFLVGLGCTVVPLSPNPSPTYTWAP</sequence>